<feature type="region of interest" description="Disordered" evidence="1">
    <location>
        <begin position="184"/>
        <end position="225"/>
    </location>
</feature>
<name>A0A6H1ZMM2_9ZZZZ</name>
<proteinExistence type="predicted"/>
<dbReference type="EMBL" id="MT144100">
    <property type="protein sequence ID" value="QJA48719.1"/>
    <property type="molecule type" value="Genomic_DNA"/>
</dbReference>
<reference evidence="2" key="1">
    <citation type="submission" date="2020-03" db="EMBL/GenBank/DDBJ databases">
        <title>The deep terrestrial virosphere.</title>
        <authorList>
            <person name="Holmfeldt K."/>
            <person name="Nilsson E."/>
            <person name="Simone D."/>
            <person name="Lopez-Fernandez M."/>
            <person name="Wu X."/>
            <person name="de Brujin I."/>
            <person name="Lundin D."/>
            <person name="Andersson A."/>
            <person name="Bertilsson S."/>
            <person name="Dopson M."/>
        </authorList>
    </citation>
    <scope>NUCLEOTIDE SEQUENCE</scope>
    <source>
        <strain evidence="2">TM448A01109</strain>
    </source>
</reference>
<gene>
    <name evidence="2" type="ORF">TM448A01109_0005</name>
</gene>
<dbReference type="AlphaFoldDB" id="A0A6H1ZMM2"/>
<evidence type="ECO:0000313" key="2">
    <source>
        <dbReference type="EMBL" id="QJA48719.1"/>
    </source>
</evidence>
<protein>
    <submittedName>
        <fullName evidence="2">Uncharacterized protein</fullName>
    </submittedName>
</protein>
<evidence type="ECO:0000256" key="1">
    <source>
        <dbReference type="SAM" id="MobiDB-lite"/>
    </source>
</evidence>
<accession>A0A6H1ZMM2</accession>
<feature type="compositionally biased region" description="Polar residues" evidence="1">
    <location>
        <begin position="24"/>
        <end position="37"/>
    </location>
</feature>
<sequence>MTEELTTDGATEPAPSGESGSEPAPQTDTKPVTFTQEQADALVAMAVGKASQDFRTWSGRRDKALIDQLAGTIDERIGALKPHTGEPIKEEFDFENPGASIDKILAKREHKRTSEAQRFNDAAITGIGKYMDSDPIFKNPEFGHKVLETALQGLVRLRRDVPPNVAAELLVKDAVLEIGREKISGPRSPLEKNTAGKAQFGNVTPPASDSKKAAAYTGPKLSESASKLASKWGYSTESLNKLFPEKE</sequence>
<feature type="region of interest" description="Disordered" evidence="1">
    <location>
        <begin position="1"/>
        <end position="37"/>
    </location>
</feature>
<organism evidence="2">
    <name type="scientific">viral metagenome</name>
    <dbReference type="NCBI Taxonomy" id="1070528"/>
    <lineage>
        <taxon>unclassified sequences</taxon>
        <taxon>metagenomes</taxon>
        <taxon>organismal metagenomes</taxon>
    </lineage>
</organism>